<name>A0AAV0R4D5_9ROSI</name>
<keyword evidence="2" id="KW-1185">Reference proteome</keyword>
<dbReference type="Gene3D" id="2.60.60.20">
    <property type="entry name" value="PLAT/LH2 domain"/>
    <property type="match status" value="1"/>
</dbReference>
<proteinExistence type="predicted"/>
<dbReference type="EMBL" id="CAMGYJ010000010">
    <property type="protein sequence ID" value="CAI0552076.1"/>
    <property type="molecule type" value="Genomic_DNA"/>
</dbReference>
<dbReference type="AlphaFoldDB" id="A0AAV0R4D5"/>
<evidence type="ECO:0000313" key="1">
    <source>
        <dbReference type="EMBL" id="CAI0552076.1"/>
    </source>
</evidence>
<dbReference type="SUPFAM" id="SSF49723">
    <property type="entry name" value="Lipase/lipooxygenase domain (PLAT/LH2 domain)"/>
    <property type="match status" value="1"/>
</dbReference>
<gene>
    <name evidence="1" type="ORF">LITE_LOCUS46245</name>
</gene>
<evidence type="ECO:0000313" key="2">
    <source>
        <dbReference type="Proteomes" id="UP001154282"/>
    </source>
</evidence>
<dbReference type="Proteomes" id="UP001154282">
    <property type="component" value="Unassembled WGS sequence"/>
</dbReference>
<comment type="caution">
    <text evidence="1">The sequence shown here is derived from an EMBL/GenBank/DDBJ whole genome shotgun (WGS) entry which is preliminary data.</text>
</comment>
<accession>A0AAV0R4D5</accession>
<reference evidence="1" key="1">
    <citation type="submission" date="2022-08" db="EMBL/GenBank/DDBJ databases">
        <authorList>
            <person name="Gutierrez-Valencia J."/>
        </authorList>
    </citation>
    <scope>NUCLEOTIDE SEQUENCE</scope>
</reference>
<sequence>MKKNVLEFNASIVDRFDELFGRGVSLQLISSVHGDPRKFPFFIKPIELGMEMVVEFHSYQMWDESRFCPKNKYYIFLFFGKNELDIKID</sequence>
<protein>
    <recommendedName>
        <fullName evidence="3">Galectin</fullName>
    </recommendedName>
</protein>
<dbReference type="InterPro" id="IPR036392">
    <property type="entry name" value="PLAT/LH2_dom_sf"/>
</dbReference>
<evidence type="ECO:0008006" key="3">
    <source>
        <dbReference type="Google" id="ProtNLM"/>
    </source>
</evidence>
<organism evidence="1 2">
    <name type="scientific">Linum tenue</name>
    <dbReference type="NCBI Taxonomy" id="586396"/>
    <lineage>
        <taxon>Eukaryota</taxon>
        <taxon>Viridiplantae</taxon>
        <taxon>Streptophyta</taxon>
        <taxon>Embryophyta</taxon>
        <taxon>Tracheophyta</taxon>
        <taxon>Spermatophyta</taxon>
        <taxon>Magnoliopsida</taxon>
        <taxon>eudicotyledons</taxon>
        <taxon>Gunneridae</taxon>
        <taxon>Pentapetalae</taxon>
        <taxon>rosids</taxon>
        <taxon>fabids</taxon>
        <taxon>Malpighiales</taxon>
        <taxon>Linaceae</taxon>
        <taxon>Linum</taxon>
    </lineage>
</organism>